<dbReference type="Gene3D" id="3.90.79.10">
    <property type="entry name" value="Nucleoside Triphosphate Pyrophosphohydrolase"/>
    <property type="match status" value="1"/>
</dbReference>
<evidence type="ECO:0000313" key="4">
    <source>
        <dbReference type="Proteomes" id="UP000528457"/>
    </source>
</evidence>
<dbReference type="PANTHER" id="PTHR43222">
    <property type="entry name" value="NUDIX HYDROLASE 23"/>
    <property type="match status" value="1"/>
</dbReference>
<evidence type="ECO:0000313" key="3">
    <source>
        <dbReference type="EMBL" id="MBB6522860.1"/>
    </source>
</evidence>
<gene>
    <name evidence="3" type="ORF">HNR48_003145</name>
</gene>
<dbReference type="AlphaFoldDB" id="A0A7X0JV53"/>
<dbReference type="InterPro" id="IPR000086">
    <property type="entry name" value="NUDIX_hydrolase_dom"/>
</dbReference>
<protein>
    <submittedName>
        <fullName evidence="3">ADP-ribose pyrophosphatase YjhB (NUDIX family)</fullName>
    </submittedName>
</protein>
<reference evidence="3 4" key="1">
    <citation type="submission" date="2020-08" db="EMBL/GenBank/DDBJ databases">
        <title>Genomic Encyclopedia of Type Strains, Phase IV (KMG-IV): sequencing the most valuable type-strain genomes for metagenomic binning, comparative biology and taxonomic classification.</title>
        <authorList>
            <person name="Goeker M."/>
        </authorList>
    </citation>
    <scope>NUCLEOTIDE SEQUENCE [LARGE SCALE GENOMIC DNA]</scope>
    <source>
        <strain evidence="3 4">DSM 22368</strain>
    </source>
</reference>
<feature type="compositionally biased region" description="Basic and acidic residues" evidence="1">
    <location>
        <begin position="169"/>
        <end position="184"/>
    </location>
</feature>
<dbReference type="CDD" id="cd04511">
    <property type="entry name" value="NUDIX_Hydrolase"/>
    <property type="match status" value="1"/>
</dbReference>
<dbReference type="Pfam" id="PF14803">
    <property type="entry name" value="Zn_ribbon_Nudix"/>
    <property type="match status" value="1"/>
</dbReference>
<proteinExistence type="predicted"/>
<dbReference type="PANTHER" id="PTHR43222:SF2">
    <property type="entry name" value="NUDIX HYDROLASE 23, CHLOROPLASTIC"/>
    <property type="match status" value="1"/>
</dbReference>
<dbReference type="GO" id="GO:0003824">
    <property type="term" value="F:catalytic activity"/>
    <property type="evidence" value="ECO:0007669"/>
    <property type="project" value="UniProtKB-ARBA"/>
</dbReference>
<evidence type="ECO:0000256" key="1">
    <source>
        <dbReference type="SAM" id="MobiDB-lite"/>
    </source>
</evidence>
<name>A0A7X0JV53_9GAMM</name>
<dbReference type="InterPro" id="IPR015797">
    <property type="entry name" value="NUDIX_hydrolase-like_dom_sf"/>
</dbReference>
<feature type="region of interest" description="Disordered" evidence="1">
    <location>
        <begin position="169"/>
        <end position="206"/>
    </location>
</feature>
<dbReference type="RefSeq" id="WP_166845076.1">
    <property type="nucleotide sequence ID" value="NZ_JAAONY010000002.1"/>
</dbReference>
<evidence type="ECO:0000259" key="2">
    <source>
        <dbReference type="PROSITE" id="PS51462"/>
    </source>
</evidence>
<comment type="caution">
    <text evidence="3">The sequence shown here is derived from an EMBL/GenBank/DDBJ whole genome shotgun (WGS) entry which is preliminary data.</text>
</comment>
<sequence>MNYCSHCGEKVTLIVPPGDDRERYVCSSCETIHYSNPRIIAGCLPIHEDKVLLCRRAIEPRYDKWTLPAGFMENGETTEEGALREAWEEARAKIDVEGLYTLFSLPQINQVHLFYRGHLSALDFEPGPESLEVRLFTEEEIPWDDLAFMVVGKTLKHYFADRQSGHFPMRSEDLVHPKGRDWKPPKPARYTLGNTGPVDEPGDKKS</sequence>
<keyword evidence="4" id="KW-1185">Reference proteome</keyword>
<dbReference type="Pfam" id="PF00293">
    <property type="entry name" value="NUDIX"/>
    <property type="match status" value="1"/>
</dbReference>
<dbReference type="SUPFAM" id="SSF55811">
    <property type="entry name" value="Nudix"/>
    <property type="match status" value="1"/>
</dbReference>
<feature type="domain" description="Nudix hydrolase" evidence="2">
    <location>
        <begin position="36"/>
        <end position="159"/>
    </location>
</feature>
<dbReference type="PROSITE" id="PS51462">
    <property type="entry name" value="NUDIX"/>
    <property type="match status" value="1"/>
</dbReference>
<dbReference type="InterPro" id="IPR029401">
    <property type="entry name" value="Nudix_N"/>
</dbReference>
<dbReference type="InParanoid" id="A0A7X0JV53"/>
<dbReference type="Proteomes" id="UP000528457">
    <property type="component" value="Unassembled WGS sequence"/>
</dbReference>
<dbReference type="Gene3D" id="2.20.70.10">
    <property type="match status" value="1"/>
</dbReference>
<accession>A0A7X0JV53</accession>
<organism evidence="3 4">
    <name type="scientific">Pseudoteredinibacter isoporae</name>
    <dbReference type="NCBI Taxonomy" id="570281"/>
    <lineage>
        <taxon>Bacteria</taxon>
        <taxon>Pseudomonadati</taxon>
        <taxon>Pseudomonadota</taxon>
        <taxon>Gammaproteobacteria</taxon>
        <taxon>Cellvibrionales</taxon>
        <taxon>Cellvibrionaceae</taxon>
        <taxon>Pseudoteredinibacter</taxon>
    </lineage>
</organism>
<dbReference type="EMBL" id="JACHHT010000002">
    <property type="protein sequence ID" value="MBB6522860.1"/>
    <property type="molecule type" value="Genomic_DNA"/>
</dbReference>